<reference evidence="11 12" key="1">
    <citation type="journal article" name="Sci. Rep.">
        <title>Telomere-to-telomere assembled and centromere annotated genomes of the two main subspecies of the button mushroom Agaricus bisporus reveal especially polymorphic chromosome ends.</title>
        <authorList>
            <person name="Sonnenberg A.S.M."/>
            <person name="Sedaghat-Telgerd N."/>
            <person name="Lavrijssen B."/>
            <person name="Ohm R.A."/>
            <person name="Hendrickx P.M."/>
            <person name="Scholtmeijer K."/>
            <person name="Baars J.J.P."/>
            <person name="van Peer A."/>
        </authorList>
    </citation>
    <scope>NUCLEOTIDE SEQUENCE [LARGE SCALE GENOMIC DNA]</scope>
    <source>
        <strain evidence="11 12">H119_p4</strain>
    </source>
</reference>
<dbReference type="Pfam" id="PF00383">
    <property type="entry name" value="dCMP_cyt_deam_1"/>
    <property type="match status" value="1"/>
</dbReference>
<dbReference type="PROSITE" id="PS51747">
    <property type="entry name" value="CYT_DCMP_DEAMINASES_2"/>
    <property type="match status" value="1"/>
</dbReference>
<keyword evidence="5" id="KW-0378">Hydrolase</keyword>
<keyword evidence="4" id="KW-0545">Nucleotide biosynthesis</keyword>
<keyword evidence="6" id="KW-0862">Zinc</keyword>
<dbReference type="InterPro" id="IPR016193">
    <property type="entry name" value="Cytidine_deaminase-like"/>
</dbReference>
<comment type="similarity">
    <text evidence="2">Belongs to the cytidine and deoxycytidylate deaminase family.</text>
</comment>
<evidence type="ECO:0000256" key="4">
    <source>
        <dbReference type="ARBA" id="ARBA00022727"/>
    </source>
</evidence>
<dbReference type="InterPro" id="IPR015517">
    <property type="entry name" value="dCMP_deaminase-rel"/>
</dbReference>
<dbReference type="PROSITE" id="PS00903">
    <property type="entry name" value="CYT_DCMP_DEAMINASES_1"/>
    <property type="match status" value="1"/>
</dbReference>
<evidence type="ECO:0000313" key="11">
    <source>
        <dbReference type="EMBL" id="KAF7784099.1"/>
    </source>
</evidence>
<dbReference type="AlphaFoldDB" id="A0A8H7FAG2"/>
<evidence type="ECO:0000256" key="8">
    <source>
        <dbReference type="ARBA" id="ARBA00041763"/>
    </source>
</evidence>
<evidence type="ECO:0000256" key="9">
    <source>
        <dbReference type="ARBA" id="ARBA00071582"/>
    </source>
</evidence>
<dbReference type="CDD" id="cd01286">
    <property type="entry name" value="deoxycytidylate_deaminase"/>
    <property type="match status" value="1"/>
</dbReference>
<protein>
    <recommendedName>
        <fullName evidence="9">Deoxycytidylate deaminase</fullName>
        <ecNumber evidence="7">3.5.4.12</ecNumber>
    </recommendedName>
    <alternativeName>
        <fullName evidence="8">dCMP deaminase</fullName>
    </alternativeName>
</protein>
<organism evidence="11 12">
    <name type="scientific">Agaricus bisporus var. burnettii</name>
    <dbReference type="NCBI Taxonomy" id="192524"/>
    <lineage>
        <taxon>Eukaryota</taxon>
        <taxon>Fungi</taxon>
        <taxon>Dikarya</taxon>
        <taxon>Basidiomycota</taxon>
        <taxon>Agaricomycotina</taxon>
        <taxon>Agaricomycetes</taxon>
        <taxon>Agaricomycetidae</taxon>
        <taxon>Agaricales</taxon>
        <taxon>Agaricineae</taxon>
        <taxon>Agaricaceae</taxon>
        <taxon>Agaricus</taxon>
    </lineage>
</organism>
<evidence type="ECO:0000256" key="6">
    <source>
        <dbReference type="ARBA" id="ARBA00022833"/>
    </source>
</evidence>
<evidence type="ECO:0000259" key="10">
    <source>
        <dbReference type="PROSITE" id="PS51747"/>
    </source>
</evidence>
<name>A0A8H7FAG2_AGABI</name>
<proteinExistence type="inferred from homology"/>
<evidence type="ECO:0000313" key="12">
    <source>
        <dbReference type="Proteomes" id="UP000629468"/>
    </source>
</evidence>
<comment type="cofactor">
    <cofactor evidence="1">
        <name>Zn(2+)</name>
        <dbReference type="ChEBI" id="CHEBI:29105"/>
    </cofactor>
</comment>
<dbReference type="InterPro" id="IPR016192">
    <property type="entry name" value="APOBEC/CMP_deaminase_Zn-bd"/>
</dbReference>
<evidence type="ECO:0000256" key="2">
    <source>
        <dbReference type="ARBA" id="ARBA00006576"/>
    </source>
</evidence>
<dbReference type="GO" id="GO:0005737">
    <property type="term" value="C:cytoplasm"/>
    <property type="evidence" value="ECO:0007669"/>
    <property type="project" value="TreeGrafter"/>
</dbReference>
<dbReference type="EC" id="3.5.4.12" evidence="7"/>
<evidence type="ECO:0000256" key="5">
    <source>
        <dbReference type="ARBA" id="ARBA00022801"/>
    </source>
</evidence>
<keyword evidence="3" id="KW-0479">Metal-binding</keyword>
<dbReference type="GO" id="GO:0008270">
    <property type="term" value="F:zinc ion binding"/>
    <property type="evidence" value="ECO:0007669"/>
    <property type="project" value="InterPro"/>
</dbReference>
<evidence type="ECO:0000256" key="1">
    <source>
        <dbReference type="ARBA" id="ARBA00001947"/>
    </source>
</evidence>
<dbReference type="SUPFAM" id="SSF53927">
    <property type="entry name" value="Cytidine deaminase-like"/>
    <property type="match status" value="1"/>
</dbReference>
<dbReference type="GO" id="GO:0009165">
    <property type="term" value="P:nucleotide biosynthetic process"/>
    <property type="evidence" value="ECO:0007669"/>
    <property type="project" value="UniProtKB-KW"/>
</dbReference>
<dbReference type="FunFam" id="3.40.140.10:FF:000035">
    <property type="entry name" value="dCMP deaminase"/>
    <property type="match status" value="1"/>
</dbReference>
<comment type="caution">
    <text evidence="11">The sequence shown here is derived from an EMBL/GenBank/DDBJ whole genome shotgun (WGS) entry which is preliminary data.</text>
</comment>
<accession>A0A8H7FAG2</accession>
<dbReference type="GO" id="GO:0004132">
    <property type="term" value="F:dCMP deaminase activity"/>
    <property type="evidence" value="ECO:0007669"/>
    <property type="project" value="UniProtKB-EC"/>
</dbReference>
<dbReference type="InterPro" id="IPR002125">
    <property type="entry name" value="CMP_dCMP_dom"/>
</dbReference>
<gene>
    <name evidence="11" type="ORF">Agabi119p4_264</name>
</gene>
<dbReference type="PANTHER" id="PTHR11086">
    <property type="entry name" value="DEOXYCYTIDYLATE DEAMINASE-RELATED"/>
    <property type="match status" value="1"/>
</dbReference>
<evidence type="ECO:0000256" key="7">
    <source>
        <dbReference type="ARBA" id="ARBA00038938"/>
    </source>
</evidence>
<dbReference type="InterPro" id="IPR035105">
    <property type="entry name" value="Deoxycytidylate_deaminase_dom"/>
</dbReference>
<dbReference type="Gene3D" id="3.40.140.10">
    <property type="entry name" value="Cytidine Deaminase, domain 2"/>
    <property type="match status" value="1"/>
</dbReference>
<dbReference type="Proteomes" id="UP000629468">
    <property type="component" value="Unassembled WGS sequence"/>
</dbReference>
<sequence>MLISIVGPRYSGKSTIESYLVANKAFASLRLTSGSSSTGSIIDAPDLQEDTMRSAWAQSPDLAHQELSQFPIPPNSGVFKQHLSFLSLSPVTQHVAWSEDSSKPLSFSSPAEMLDYVTLNWRDNFVTVDLSTRDLLEKFIRRPFFMLLNVDAPVLIRYSRSREHERRSLEEFIREDDEIFFGNSKNNGEIALRSLHDLIDININNDFCQISELHAHVDGLNLLDPQHLRPSWDAYFMTLASLASRRSNCMKRRVGAVLVRDNRILATGYNGTPRGLKNCNEGGCNRCNGGSSPFPSSNDECVCLHAEENALLEAGRERVGEGAALYCNTCPCLKCTVKIIQTGVKRVVYNLSYKVDDASALLFQQAGVELRRFDPSQKLRLTAADDKEETRTLLLSPARGPN</sequence>
<dbReference type="PANTHER" id="PTHR11086:SF18">
    <property type="entry name" value="DEOXYCYTIDYLATE DEAMINASE"/>
    <property type="match status" value="1"/>
</dbReference>
<evidence type="ECO:0000256" key="3">
    <source>
        <dbReference type="ARBA" id="ARBA00022723"/>
    </source>
</evidence>
<feature type="domain" description="CMP/dCMP-type deaminase" evidence="10">
    <location>
        <begin position="231"/>
        <end position="362"/>
    </location>
</feature>
<dbReference type="EMBL" id="JABXXO010000001">
    <property type="protein sequence ID" value="KAF7784099.1"/>
    <property type="molecule type" value="Genomic_DNA"/>
</dbReference>